<feature type="region of interest" description="Disordered" evidence="7">
    <location>
        <begin position="917"/>
        <end position="961"/>
    </location>
</feature>
<dbReference type="GO" id="GO:0035725">
    <property type="term" value="P:sodium ion transmembrane transport"/>
    <property type="evidence" value="ECO:0007669"/>
    <property type="project" value="TreeGrafter"/>
</dbReference>
<dbReference type="Gene3D" id="2.60.120.10">
    <property type="entry name" value="Jelly Rolls"/>
    <property type="match status" value="1"/>
</dbReference>
<dbReference type="SUPFAM" id="SSF81324">
    <property type="entry name" value="Voltage-gated potassium channels"/>
    <property type="match status" value="1"/>
</dbReference>
<dbReference type="InterPro" id="IPR000595">
    <property type="entry name" value="cNMP-bd_dom"/>
</dbReference>
<proteinExistence type="predicted"/>
<feature type="region of interest" description="Disordered" evidence="7">
    <location>
        <begin position="1"/>
        <end position="20"/>
    </location>
</feature>
<dbReference type="Proteomes" id="UP000604046">
    <property type="component" value="Unassembled WGS sequence"/>
</dbReference>
<organism evidence="10 11">
    <name type="scientific">Symbiodinium natans</name>
    <dbReference type="NCBI Taxonomy" id="878477"/>
    <lineage>
        <taxon>Eukaryota</taxon>
        <taxon>Sar</taxon>
        <taxon>Alveolata</taxon>
        <taxon>Dinophyceae</taxon>
        <taxon>Suessiales</taxon>
        <taxon>Symbiodiniaceae</taxon>
        <taxon>Symbiodinium</taxon>
    </lineage>
</organism>
<comment type="subcellular location">
    <subcellularLocation>
        <location evidence="1">Membrane</location>
        <topology evidence="1">Multi-pass membrane protein</topology>
    </subcellularLocation>
</comment>
<feature type="transmembrane region" description="Helical" evidence="8">
    <location>
        <begin position="523"/>
        <end position="543"/>
    </location>
</feature>
<feature type="compositionally biased region" description="Low complexity" evidence="7">
    <location>
        <begin position="256"/>
        <end position="276"/>
    </location>
</feature>
<evidence type="ECO:0000259" key="9">
    <source>
        <dbReference type="PROSITE" id="PS50042"/>
    </source>
</evidence>
<accession>A0A812M2F2</accession>
<evidence type="ECO:0000313" key="10">
    <source>
        <dbReference type="EMBL" id="CAE7256834.1"/>
    </source>
</evidence>
<reference evidence="10" key="1">
    <citation type="submission" date="2021-02" db="EMBL/GenBank/DDBJ databases">
        <authorList>
            <person name="Dougan E. K."/>
            <person name="Rhodes N."/>
            <person name="Thang M."/>
            <person name="Chan C."/>
        </authorList>
    </citation>
    <scope>NUCLEOTIDE SEQUENCE</scope>
</reference>
<keyword evidence="4 8" id="KW-1133">Transmembrane helix</keyword>
<dbReference type="GO" id="GO:0003254">
    <property type="term" value="P:regulation of membrane depolarization"/>
    <property type="evidence" value="ECO:0007669"/>
    <property type="project" value="TreeGrafter"/>
</dbReference>
<dbReference type="InterPro" id="IPR018490">
    <property type="entry name" value="cNMP-bd_dom_sf"/>
</dbReference>
<dbReference type="Gene3D" id="1.10.287.70">
    <property type="match status" value="1"/>
</dbReference>
<evidence type="ECO:0000256" key="5">
    <source>
        <dbReference type="ARBA" id="ARBA00023065"/>
    </source>
</evidence>
<feature type="compositionally biased region" description="Basic and acidic residues" evidence="7">
    <location>
        <begin position="917"/>
        <end position="930"/>
    </location>
</feature>
<protein>
    <submittedName>
        <fullName evidence="10">HCN4 protein</fullName>
    </submittedName>
</protein>
<evidence type="ECO:0000256" key="2">
    <source>
        <dbReference type="ARBA" id="ARBA00022448"/>
    </source>
</evidence>
<feature type="transmembrane region" description="Helical" evidence="8">
    <location>
        <begin position="593"/>
        <end position="613"/>
    </location>
</feature>
<dbReference type="PANTHER" id="PTHR45689:SF5">
    <property type="entry name" value="I[[H]] CHANNEL, ISOFORM E"/>
    <property type="match status" value="1"/>
</dbReference>
<feature type="region of interest" description="Disordered" evidence="7">
    <location>
        <begin position="256"/>
        <end position="301"/>
    </location>
</feature>
<evidence type="ECO:0000256" key="8">
    <source>
        <dbReference type="SAM" id="Phobius"/>
    </source>
</evidence>
<comment type="caution">
    <text evidence="10">The sequence shown here is derived from an EMBL/GenBank/DDBJ whole genome shotgun (WGS) entry which is preliminary data.</text>
</comment>
<dbReference type="InterPro" id="IPR051413">
    <property type="entry name" value="K/Na_HCN_channel"/>
</dbReference>
<feature type="transmembrane region" description="Helical" evidence="8">
    <location>
        <begin position="377"/>
        <end position="398"/>
    </location>
</feature>
<dbReference type="AlphaFoldDB" id="A0A812M2F2"/>
<evidence type="ECO:0000256" key="4">
    <source>
        <dbReference type="ARBA" id="ARBA00022989"/>
    </source>
</evidence>
<keyword evidence="6 8" id="KW-0472">Membrane</keyword>
<name>A0A812M2F2_9DINO</name>
<dbReference type="GO" id="GO:0005249">
    <property type="term" value="F:voltage-gated potassium channel activity"/>
    <property type="evidence" value="ECO:0007669"/>
    <property type="project" value="TreeGrafter"/>
</dbReference>
<evidence type="ECO:0000256" key="3">
    <source>
        <dbReference type="ARBA" id="ARBA00022692"/>
    </source>
</evidence>
<feature type="compositionally biased region" description="Pro residues" evidence="7">
    <location>
        <begin position="950"/>
        <end position="961"/>
    </location>
</feature>
<evidence type="ECO:0000256" key="1">
    <source>
        <dbReference type="ARBA" id="ARBA00004141"/>
    </source>
</evidence>
<dbReference type="EMBL" id="CAJNDS010001369">
    <property type="protein sequence ID" value="CAE7256834.1"/>
    <property type="molecule type" value="Genomic_DNA"/>
</dbReference>
<feature type="domain" description="Cyclic nucleotide-binding" evidence="9">
    <location>
        <begin position="702"/>
        <end position="802"/>
    </location>
</feature>
<keyword evidence="11" id="KW-1185">Reference proteome</keyword>
<feature type="transmembrane region" description="Helical" evidence="8">
    <location>
        <begin position="410"/>
        <end position="432"/>
    </location>
</feature>
<dbReference type="SUPFAM" id="SSF51206">
    <property type="entry name" value="cAMP-binding domain-like"/>
    <property type="match status" value="1"/>
</dbReference>
<dbReference type="PANTHER" id="PTHR45689">
    <property type="entry name" value="I[[H]] CHANNEL, ISOFORM E"/>
    <property type="match status" value="1"/>
</dbReference>
<dbReference type="GO" id="GO:0098855">
    <property type="term" value="C:HCN channel complex"/>
    <property type="evidence" value="ECO:0007669"/>
    <property type="project" value="TreeGrafter"/>
</dbReference>
<dbReference type="PROSITE" id="PS50042">
    <property type="entry name" value="CNMP_BINDING_3"/>
    <property type="match status" value="1"/>
</dbReference>
<dbReference type="InterPro" id="IPR005821">
    <property type="entry name" value="Ion_trans_dom"/>
</dbReference>
<keyword evidence="3 8" id="KW-0812">Transmembrane</keyword>
<dbReference type="OrthoDB" id="421226at2759"/>
<keyword evidence="5" id="KW-0406">Ion transport</keyword>
<gene>
    <name evidence="10" type="primary">HCN4</name>
    <name evidence="10" type="ORF">SNAT2548_LOCUS13218</name>
</gene>
<evidence type="ECO:0000256" key="6">
    <source>
        <dbReference type="ARBA" id="ARBA00023136"/>
    </source>
</evidence>
<feature type="transmembrane region" description="Helical" evidence="8">
    <location>
        <begin position="563"/>
        <end position="586"/>
    </location>
</feature>
<sequence>MSETSSPRAATSSPRAAASAADTDAQFAQLLAQQVEISQSMYTRHQVVVTTMRQEIEALRNELAEKDPGALSFTSSSLEILKSAKSISAPVLAIVAPPVPTFALPAKELGEKMVGSPMVGSPSVAHALVHQDLEEAEAVLASFDSHAHGGEDAVSAFQLRQQSSEMRVRSSLTAKRQKAPFADDSEEVLRPPGRQRHSTRSPSGDMHGVLPGQVSFRSPSGDIIGTRRSISTDTFGMQGSRRGSAMEALPNRSSIVSESGGVGSRSSTHRAAAARARTAEMRRNSSRTQTNDLPSVGPRATSAPALDQVELSLEPYETWIQLADEAILEERRASMQSYTAQTNRLSVQHGKVTMDAKTRSSRLLKAMIMEPDSKRRLLWLVFSLLLIAYDMILVPLSVYNLDISSFEHPMTMLSATFWTLDFCLAFFVGYYVSGTLELRPHKTARNYAQTWMMPDLILLMFEWVDVLTNIPSLPSLIRSTRSFRILRFLKSAKLLRAAKLPGFFRYLPMFITRSEYITLSLGIVRHLLGILFINHVIASFWYLLGQESGGWVEVYEIPVADWWYSYLITLHWSLTQFTPASMGVLPQTISERAFNVAVVIFALVTFSSFVSSITNLMTHLRNLESGERIMFSKLEDFMQSRKFSFYLTIRVRRYLDQRLAEKRSKPEEGDIELLQRLSEPLKMEVHFEMHSPTLTKHPLLFAYSRLNEPAMMKLCHTALRTMQLSGDDYLFTKGETAKTMYFAMSGSLVYTREDEPAPYQVQAPAYFSEMVLWCPWSHCGSMRAKTDCKILGLDAAKFFDVVQHAKICQLEVCAYAERALHIQNKYFDKDSRSDLNVGKYDARRIVKKTFPKGSLDVRPAWWGGGRSLNRHNSAGLMGMGLRRQLSSQVSQPSDSDVSSDSSVERFSVRKRIVEQENERDLMVEGGRERISQASKTSRTSKKSEASLPPLRVPPSLKPQLT</sequence>
<evidence type="ECO:0000256" key="7">
    <source>
        <dbReference type="SAM" id="MobiDB-lite"/>
    </source>
</evidence>
<keyword evidence="2" id="KW-0813">Transport</keyword>
<dbReference type="InterPro" id="IPR014710">
    <property type="entry name" value="RmlC-like_jellyroll"/>
</dbReference>
<dbReference type="CDD" id="cd00038">
    <property type="entry name" value="CAP_ED"/>
    <property type="match status" value="1"/>
</dbReference>
<dbReference type="Pfam" id="PF00520">
    <property type="entry name" value="Ion_trans"/>
    <property type="match status" value="1"/>
</dbReference>
<feature type="region of interest" description="Disordered" evidence="7">
    <location>
        <begin position="169"/>
        <end position="227"/>
    </location>
</feature>
<evidence type="ECO:0000313" key="11">
    <source>
        <dbReference type="Proteomes" id="UP000604046"/>
    </source>
</evidence>